<name>A0A9D0ZMR9_9FIRM</name>
<dbReference type="AlphaFoldDB" id="A0A9D0ZMR9"/>
<dbReference type="PANTHER" id="PTHR37841:SF1">
    <property type="entry name" value="DUF3298 DOMAIN-CONTAINING PROTEIN"/>
    <property type="match status" value="1"/>
</dbReference>
<proteinExistence type="predicted"/>
<dbReference type="InterPro" id="IPR032774">
    <property type="entry name" value="WG_beta_rep"/>
</dbReference>
<dbReference type="EMBL" id="DVFZ01000095">
    <property type="protein sequence ID" value="HIQ83293.1"/>
    <property type="molecule type" value="Genomic_DNA"/>
</dbReference>
<protein>
    <submittedName>
        <fullName evidence="2">WG repeat-containing protein</fullName>
    </submittedName>
</protein>
<evidence type="ECO:0000256" key="1">
    <source>
        <dbReference type="SAM" id="SignalP"/>
    </source>
</evidence>
<evidence type="ECO:0000313" key="2">
    <source>
        <dbReference type="EMBL" id="HIQ83293.1"/>
    </source>
</evidence>
<reference evidence="2" key="1">
    <citation type="submission" date="2020-10" db="EMBL/GenBank/DDBJ databases">
        <authorList>
            <person name="Gilroy R."/>
        </authorList>
    </citation>
    <scope>NUCLEOTIDE SEQUENCE</scope>
    <source>
        <strain evidence="2">ChiSjej6B24-2974</strain>
    </source>
</reference>
<gene>
    <name evidence="2" type="ORF">IAA52_09375</name>
</gene>
<dbReference type="Proteomes" id="UP000824260">
    <property type="component" value="Unassembled WGS sequence"/>
</dbReference>
<feature type="signal peptide" evidence="1">
    <location>
        <begin position="1"/>
        <end position="21"/>
    </location>
</feature>
<keyword evidence="1" id="KW-0732">Signal</keyword>
<sequence>MFKRLWAVLLAVLLLLSTAHAASIAVDFADTAALIDAEGTEIVAPGTYSFIFALDADGTLFCGGSEVNGTYRYALLDGAGNRLTEQAYDMFFLEDGVVLFTQNGLYGAMTTSGNVLVEASYTQLVSNGAGGFLAITTDCFDDQPDGLYLIDAEGNQTATGVRTLGTLNWFSGGLMPLLSAENNLFGYVNASGQWAVSPQFAYAGPFIGERALASLSTGYGLIDLTGNWVLTPKYYSLTYEDEALAFAVEPDGTAIGFDPESCAEIFRIEGEAGDYYAAYDGVVQAFGASATRLYDYSGRLIHEGSAQASYARGVNGQYILTDGVWGSECCRLINADGTLSEKAWQSLFPLFTVDGKGYYGFMAFDVTSEYSEALGEEQYTWDSDSVRYGVVDESGATVLEARYEEMSAARDGRLIVREGDVQGLIDVQGNWVYQIDLARE</sequence>
<evidence type="ECO:0000313" key="3">
    <source>
        <dbReference type="Proteomes" id="UP000824260"/>
    </source>
</evidence>
<dbReference type="Pfam" id="PF14903">
    <property type="entry name" value="WG_beta_rep"/>
    <property type="match status" value="3"/>
</dbReference>
<feature type="chain" id="PRO_5039477903" evidence="1">
    <location>
        <begin position="22"/>
        <end position="440"/>
    </location>
</feature>
<organism evidence="2 3">
    <name type="scientific">Candidatus Pullichristensenella stercorigallinarum</name>
    <dbReference type="NCBI Taxonomy" id="2840909"/>
    <lineage>
        <taxon>Bacteria</taxon>
        <taxon>Bacillati</taxon>
        <taxon>Bacillota</taxon>
        <taxon>Clostridia</taxon>
        <taxon>Candidatus Pullichristensenella</taxon>
    </lineage>
</organism>
<reference evidence="2" key="2">
    <citation type="journal article" date="2021" name="PeerJ">
        <title>Extensive microbial diversity within the chicken gut microbiome revealed by metagenomics and culture.</title>
        <authorList>
            <person name="Gilroy R."/>
            <person name="Ravi A."/>
            <person name="Getino M."/>
            <person name="Pursley I."/>
            <person name="Horton D.L."/>
            <person name="Alikhan N.F."/>
            <person name="Baker D."/>
            <person name="Gharbi K."/>
            <person name="Hall N."/>
            <person name="Watson M."/>
            <person name="Adriaenssens E.M."/>
            <person name="Foster-Nyarko E."/>
            <person name="Jarju S."/>
            <person name="Secka A."/>
            <person name="Antonio M."/>
            <person name="Oren A."/>
            <person name="Chaudhuri R.R."/>
            <person name="La Ragione R."/>
            <person name="Hildebrand F."/>
            <person name="Pallen M.J."/>
        </authorList>
    </citation>
    <scope>NUCLEOTIDE SEQUENCE</scope>
    <source>
        <strain evidence="2">ChiSjej6B24-2974</strain>
    </source>
</reference>
<dbReference type="PANTHER" id="PTHR37841">
    <property type="entry name" value="GLR2918 PROTEIN"/>
    <property type="match status" value="1"/>
</dbReference>
<accession>A0A9D0ZMR9</accession>
<comment type="caution">
    <text evidence="2">The sequence shown here is derived from an EMBL/GenBank/DDBJ whole genome shotgun (WGS) entry which is preliminary data.</text>
</comment>